<reference evidence="8 9" key="1">
    <citation type="journal article" date="2024" name="Plant J.">
        <title>Genome sequences and population genomics reveal climatic adaptation and genomic divergence between two closely related sweetgum species.</title>
        <authorList>
            <person name="Xu W.Q."/>
            <person name="Ren C.Q."/>
            <person name="Zhang X.Y."/>
            <person name="Comes H.P."/>
            <person name="Liu X.H."/>
            <person name="Li Y.G."/>
            <person name="Kettle C.J."/>
            <person name="Jalonen R."/>
            <person name="Gaisberger H."/>
            <person name="Ma Y.Z."/>
            <person name="Qiu Y.X."/>
        </authorList>
    </citation>
    <scope>NUCLEOTIDE SEQUENCE [LARGE SCALE GENOMIC DNA]</scope>
    <source>
        <strain evidence="8">Hangzhou</strain>
    </source>
</reference>
<dbReference type="Gene3D" id="3.40.1810.10">
    <property type="entry name" value="Transcription factor, MADS-box"/>
    <property type="match status" value="1"/>
</dbReference>
<dbReference type="Proteomes" id="UP001415857">
    <property type="component" value="Unassembled WGS sequence"/>
</dbReference>
<dbReference type="Pfam" id="PF00319">
    <property type="entry name" value="SRF-TF"/>
    <property type="match status" value="1"/>
</dbReference>
<evidence type="ECO:0000256" key="4">
    <source>
        <dbReference type="ARBA" id="ARBA00023163"/>
    </source>
</evidence>
<dbReference type="EMBL" id="JBBPBK010000005">
    <property type="protein sequence ID" value="KAK9284175.1"/>
    <property type="molecule type" value="Genomic_DNA"/>
</dbReference>
<accession>A0AAP0RSY3</accession>
<protein>
    <recommendedName>
        <fullName evidence="7">MADS-box domain-containing protein</fullName>
    </recommendedName>
</protein>
<dbReference type="PANTHER" id="PTHR48019">
    <property type="entry name" value="SERUM RESPONSE FACTOR HOMOLOG"/>
    <property type="match status" value="1"/>
</dbReference>
<dbReference type="SUPFAM" id="SSF55455">
    <property type="entry name" value="SRF-like"/>
    <property type="match status" value="1"/>
</dbReference>
<evidence type="ECO:0000256" key="6">
    <source>
        <dbReference type="SAM" id="MobiDB-lite"/>
    </source>
</evidence>
<evidence type="ECO:0000256" key="5">
    <source>
        <dbReference type="ARBA" id="ARBA00023242"/>
    </source>
</evidence>
<dbReference type="PROSITE" id="PS50066">
    <property type="entry name" value="MADS_BOX_2"/>
    <property type="match status" value="1"/>
</dbReference>
<dbReference type="GO" id="GO:0046983">
    <property type="term" value="F:protein dimerization activity"/>
    <property type="evidence" value="ECO:0007669"/>
    <property type="project" value="InterPro"/>
</dbReference>
<keyword evidence="3" id="KW-0238">DNA-binding</keyword>
<evidence type="ECO:0000259" key="7">
    <source>
        <dbReference type="PROSITE" id="PS50066"/>
    </source>
</evidence>
<keyword evidence="4" id="KW-0804">Transcription</keyword>
<comment type="subcellular location">
    <subcellularLocation>
        <location evidence="1">Nucleus</location>
    </subcellularLocation>
</comment>
<dbReference type="PRINTS" id="PR00404">
    <property type="entry name" value="MADSDOMAIN"/>
</dbReference>
<feature type="region of interest" description="Disordered" evidence="6">
    <location>
        <begin position="253"/>
        <end position="279"/>
    </location>
</feature>
<name>A0AAP0RSY3_LIQFO</name>
<dbReference type="SMART" id="SM00432">
    <property type="entry name" value="MADS"/>
    <property type="match status" value="1"/>
</dbReference>
<dbReference type="AlphaFoldDB" id="A0AAP0RSY3"/>
<dbReference type="InterPro" id="IPR050142">
    <property type="entry name" value="MADS-box/MEF2_TF"/>
</dbReference>
<comment type="caution">
    <text evidence="8">The sequence shown here is derived from an EMBL/GenBank/DDBJ whole genome shotgun (WGS) entry which is preliminary data.</text>
</comment>
<evidence type="ECO:0000313" key="8">
    <source>
        <dbReference type="EMBL" id="KAK9284175.1"/>
    </source>
</evidence>
<keyword evidence="9" id="KW-1185">Reference proteome</keyword>
<gene>
    <name evidence="8" type="ORF">L1049_023343</name>
</gene>
<dbReference type="InterPro" id="IPR036879">
    <property type="entry name" value="TF_MADSbox_sf"/>
</dbReference>
<feature type="compositionally biased region" description="Basic and acidic residues" evidence="6">
    <location>
        <begin position="263"/>
        <end position="272"/>
    </location>
</feature>
<evidence type="ECO:0000256" key="3">
    <source>
        <dbReference type="ARBA" id="ARBA00023125"/>
    </source>
</evidence>
<evidence type="ECO:0000256" key="1">
    <source>
        <dbReference type="ARBA" id="ARBA00004123"/>
    </source>
</evidence>
<organism evidence="8 9">
    <name type="scientific">Liquidambar formosana</name>
    <name type="common">Formosan gum</name>
    <dbReference type="NCBI Taxonomy" id="63359"/>
    <lineage>
        <taxon>Eukaryota</taxon>
        <taxon>Viridiplantae</taxon>
        <taxon>Streptophyta</taxon>
        <taxon>Embryophyta</taxon>
        <taxon>Tracheophyta</taxon>
        <taxon>Spermatophyta</taxon>
        <taxon>Magnoliopsida</taxon>
        <taxon>eudicotyledons</taxon>
        <taxon>Gunneridae</taxon>
        <taxon>Pentapetalae</taxon>
        <taxon>Saxifragales</taxon>
        <taxon>Altingiaceae</taxon>
        <taxon>Liquidambar</taxon>
    </lineage>
</organism>
<evidence type="ECO:0000256" key="2">
    <source>
        <dbReference type="ARBA" id="ARBA00023015"/>
    </source>
</evidence>
<dbReference type="InterPro" id="IPR002100">
    <property type="entry name" value="TF_MADSbox"/>
</dbReference>
<dbReference type="GO" id="GO:0005634">
    <property type="term" value="C:nucleus"/>
    <property type="evidence" value="ECO:0007669"/>
    <property type="project" value="UniProtKB-SubCell"/>
</dbReference>
<proteinExistence type="predicted"/>
<evidence type="ECO:0000313" key="9">
    <source>
        <dbReference type="Proteomes" id="UP001415857"/>
    </source>
</evidence>
<keyword evidence="2" id="KW-0805">Transcription regulation</keyword>
<sequence>MTGESFTSAIFTVTVSHFAWPRYLMHCVPFSFKFTPFSSSAQEQILLFALFFPFFLLTMGRKRSLMKIENPISLQIVYSKRKDGIVKKATELSVLCDTDVGLIMFSPTGRLTSFASKGRVEDIFLRYIDRPDELRGGPIRNEEYLYRSLVHLKYEGEMLEKIEKIEALEENLCRLDQRQHAAQEKMRFYNPDVEKFTSVHEAQMYQKFLTDAIRRIEQLKQAKVLGNQTTGEKPENIEVTAISITDANLRTEESVDSVGKRNLSQDDHHHQETGLPLGPHLSLNYLQSQTHWNLRGSGHASNSNAN</sequence>
<feature type="domain" description="MADS-box" evidence="7">
    <location>
        <begin position="58"/>
        <end position="118"/>
    </location>
</feature>
<dbReference type="GO" id="GO:0003677">
    <property type="term" value="F:DNA binding"/>
    <property type="evidence" value="ECO:0007669"/>
    <property type="project" value="UniProtKB-KW"/>
</dbReference>
<keyword evidence="5" id="KW-0539">Nucleus</keyword>